<keyword evidence="6" id="KW-1185">Reference proteome</keyword>
<reference evidence="5 6" key="1">
    <citation type="submission" date="2020-12" db="EMBL/GenBank/DDBJ databases">
        <title>Concerted genomic and epigenomic changes stabilize Arabidopsis allopolyploids.</title>
        <authorList>
            <person name="Chen Z."/>
        </authorList>
    </citation>
    <scope>NUCLEOTIDE SEQUENCE [LARGE SCALE GENOMIC DNA]</scope>
    <source>
        <strain evidence="5">As9502</strain>
        <tissue evidence="5">Leaf</tissue>
    </source>
</reference>
<evidence type="ECO:0000256" key="2">
    <source>
        <dbReference type="SAM" id="MobiDB-lite"/>
    </source>
</evidence>
<organism evidence="5 6">
    <name type="scientific">Arabidopsis suecica</name>
    <name type="common">Swedish thale-cress</name>
    <name type="synonym">Cardaminopsis suecica</name>
    <dbReference type="NCBI Taxonomy" id="45249"/>
    <lineage>
        <taxon>Eukaryota</taxon>
        <taxon>Viridiplantae</taxon>
        <taxon>Streptophyta</taxon>
        <taxon>Embryophyta</taxon>
        <taxon>Tracheophyta</taxon>
        <taxon>Spermatophyta</taxon>
        <taxon>Magnoliopsida</taxon>
        <taxon>eudicotyledons</taxon>
        <taxon>Gunneridae</taxon>
        <taxon>Pentapetalae</taxon>
        <taxon>rosids</taxon>
        <taxon>malvids</taxon>
        <taxon>Brassicales</taxon>
        <taxon>Brassicaceae</taxon>
        <taxon>Camelineae</taxon>
        <taxon>Arabidopsis</taxon>
    </lineage>
</organism>
<dbReference type="InterPro" id="IPR015410">
    <property type="entry name" value="DUF1985"/>
</dbReference>
<feature type="compositionally biased region" description="Acidic residues" evidence="2">
    <location>
        <begin position="71"/>
        <end position="87"/>
    </location>
</feature>
<feature type="domain" description="DUF287" evidence="3">
    <location>
        <begin position="384"/>
        <end position="437"/>
    </location>
</feature>
<feature type="compositionally biased region" description="Acidic residues" evidence="2">
    <location>
        <begin position="104"/>
        <end position="120"/>
    </location>
</feature>
<feature type="region of interest" description="Disordered" evidence="2">
    <location>
        <begin position="1"/>
        <end position="124"/>
    </location>
</feature>
<dbReference type="PANTHER" id="PTHR48449:SF1">
    <property type="entry name" value="DUF1985 DOMAIN-CONTAINING PROTEIN"/>
    <property type="match status" value="1"/>
</dbReference>
<evidence type="ECO:0000259" key="4">
    <source>
        <dbReference type="Pfam" id="PF09331"/>
    </source>
</evidence>
<evidence type="ECO:0000256" key="1">
    <source>
        <dbReference type="SAM" id="Coils"/>
    </source>
</evidence>
<sequence>MGEETEGEKVEATKAGEIPPSVEEAAAEIPQRDEEGAKLLTTEEEAGEIQPTTSDCDAADLGHSNAVGGDSIDDFLDPNADSCEEEKEATNAVVQHDDAANKDGDDDNLPQNMQDDDDDNQPLPPEVMYFDPTNYTKVCKIGTRCQLVQTVEFIETLDAELKWFRNHDQFKHIFHMPKEPNHMIQGMWMLMVRTAKTELARECWFVANGVSIRYSIKEHALLTGLNCREYPKYYKTLGSLKFVEKLFKRTEDIKIKDVEEKLEEFKSEKSTARLKLAILLFLAKVMKADSKGDSKIEELLLRIVDNVRACETFPWGRFSFEKCMEGVRRILTFECIPHLGKRFREAVPADKECPRMCKHKFSESCMKGFTLEEINEAFGDITDISSILEPDMDERKMLSRVVEKHVDDGIGYIDPIVDSWRERLIVEKKKIFWRSLYQADIDGRRIETVDDGPAVPEIPGTSILSFQEAMEKGFDKLMDKLALMDSEIKRICVRVQGIEEYVADELEKEAEKA</sequence>
<feature type="coiled-coil region" evidence="1">
    <location>
        <begin position="248"/>
        <end position="275"/>
    </location>
</feature>
<evidence type="ECO:0008006" key="7">
    <source>
        <dbReference type="Google" id="ProtNLM"/>
    </source>
</evidence>
<dbReference type="Pfam" id="PF09331">
    <property type="entry name" value="DUF1985"/>
    <property type="match status" value="1"/>
</dbReference>
<dbReference type="Proteomes" id="UP000694251">
    <property type="component" value="Chromosome 5"/>
</dbReference>
<evidence type="ECO:0000313" key="6">
    <source>
        <dbReference type="Proteomes" id="UP000694251"/>
    </source>
</evidence>
<gene>
    <name evidence="5" type="ORF">ISN44_As05g028560</name>
</gene>
<dbReference type="Pfam" id="PF03384">
    <property type="entry name" value="DUF287"/>
    <property type="match status" value="1"/>
</dbReference>
<name>A0A8T2DF97_ARASU</name>
<keyword evidence="1" id="KW-0175">Coiled coil</keyword>
<dbReference type="EMBL" id="JAEFBJ010000005">
    <property type="protein sequence ID" value="KAG7610775.1"/>
    <property type="molecule type" value="Genomic_DNA"/>
</dbReference>
<accession>A0A8T2DF97</accession>
<dbReference type="OrthoDB" id="1051865at2759"/>
<proteinExistence type="predicted"/>
<dbReference type="PANTHER" id="PTHR48449">
    <property type="entry name" value="DUF1985 DOMAIN-CONTAINING PROTEIN"/>
    <property type="match status" value="1"/>
</dbReference>
<protein>
    <recommendedName>
        <fullName evidence="7">DUF1985 domain-containing protein</fullName>
    </recommendedName>
</protein>
<evidence type="ECO:0000313" key="5">
    <source>
        <dbReference type="EMBL" id="KAG7610775.1"/>
    </source>
</evidence>
<evidence type="ECO:0000259" key="3">
    <source>
        <dbReference type="Pfam" id="PF03384"/>
    </source>
</evidence>
<dbReference type="InterPro" id="IPR005048">
    <property type="entry name" value="DUF287"/>
</dbReference>
<comment type="caution">
    <text evidence="5">The sequence shown here is derived from an EMBL/GenBank/DDBJ whole genome shotgun (WGS) entry which is preliminary data.</text>
</comment>
<dbReference type="AlphaFoldDB" id="A0A8T2DF97"/>
<feature type="domain" description="DUF1985" evidence="4">
    <location>
        <begin position="192"/>
        <end position="324"/>
    </location>
</feature>